<reference evidence="2" key="1">
    <citation type="submission" date="2016-11" db="UniProtKB">
        <authorList>
            <consortium name="WormBaseParasite"/>
        </authorList>
    </citation>
    <scope>IDENTIFICATION</scope>
    <source>
        <strain evidence="2">KR3021</strain>
    </source>
</reference>
<name>A0AC35UIQ0_9BILA</name>
<sequence length="104" mass="11788">MLVTEYKIQLFNKFFPSLVITVLQLIEKERNNQSINSGLISETLQSYVYMGVTLNTGAIRKSMPTKDSTAPTFQKKDDSEKNASIESVKELNLEAITVRIMKAR</sequence>
<dbReference type="Proteomes" id="UP000095286">
    <property type="component" value="Unplaced"/>
</dbReference>
<accession>A0AC35UIQ0</accession>
<evidence type="ECO:0000313" key="2">
    <source>
        <dbReference type="WBParaSite" id="RSKR_0001184200.1"/>
    </source>
</evidence>
<organism evidence="1 2">
    <name type="scientific">Rhabditophanes sp. KR3021</name>
    <dbReference type="NCBI Taxonomy" id="114890"/>
    <lineage>
        <taxon>Eukaryota</taxon>
        <taxon>Metazoa</taxon>
        <taxon>Ecdysozoa</taxon>
        <taxon>Nematoda</taxon>
        <taxon>Chromadorea</taxon>
        <taxon>Rhabditida</taxon>
        <taxon>Tylenchina</taxon>
        <taxon>Panagrolaimomorpha</taxon>
        <taxon>Strongyloidoidea</taxon>
        <taxon>Alloionematidae</taxon>
        <taxon>Rhabditophanes</taxon>
    </lineage>
</organism>
<evidence type="ECO:0000313" key="1">
    <source>
        <dbReference type="Proteomes" id="UP000095286"/>
    </source>
</evidence>
<dbReference type="WBParaSite" id="RSKR_0001184200.1">
    <property type="protein sequence ID" value="RSKR_0001184200.1"/>
    <property type="gene ID" value="RSKR_0001184200"/>
</dbReference>
<protein>
    <submittedName>
        <fullName evidence="2">Uncharacterized protein</fullName>
    </submittedName>
</protein>
<proteinExistence type="predicted"/>